<keyword evidence="6" id="KW-0479">Metal-binding</keyword>
<dbReference type="AlphaFoldDB" id="A0A4Q9LKU0"/>
<evidence type="ECO:0000256" key="7">
    <source>
        <dbReference type="ARBA" id="ARBA00023004"/>
    </source>
</evidence>
<evidence type="ECO:0000256" key="1">
    <source>
        <dbReference type="ARBA" id="ARBA00001966"/>
    </source>
</evidence>
<dbReference type="PANTHER" id="PTHR13273">
    <property type="entry name" value="ANAMORSIN"/>
    <property type="match status" value="1"/>
</dbReference>
<evidence type="ECO:0000256" key="6">
    <source>
        <dbReference type="ARBA" id="ARBA00022723"/>
    </source>
</evidence>
<dbReference type="Proteomes" id="UP000291404">
    <property type="component" value="Unassembled WGS sequence"/>
</dbReference>
<keyword evidence="7" id="KW-0408">Iron</keyword>
<dbReference type="GO" id="GO:0016226">
    <property type="term" value="P:iron-sulfur cluster assembly"/>
    <property type="evidence" value="ECO:0007669"/>
    <property type="project" value="InterPro"/>
</dbReference>
<evidence type="ECO:0000313" key="12">
    <source>
        <dbReference type="EMBL" id="TBU08903.1"/>
    </source>
</evidence>
<keyword evidence="13" id="KW-1185">Reference proteome</keyword>
<name>A0A4Q9LKU0_9MICR</name>
<keyword evidence="8" id="KW-0411">Iron-sulfur</keyword>
<gene>
    <name evidence="12" type="ORF">CWI36_0085p0040</name>
    <name evidence="11" type="ORF">CWI39_0642p0030</name>
</gene>
<evidence type="ECO:0000313" key="13">
    <source>
        <dbReference type="Proteomes" id="UP000291404"/>
    </source>
</evidence>
<comment type="similarity">
    <text evidence="3">Belongs to the anamorsin family.</text>
</comment>
<evidence type="ECO:0000259" key="10">
    <source>
        <dbReference type="Pfam" id="PF05093"/>
    </source>
</evidence>
<dbReference type="GO" id="GO:0051539">
    <property type="term" value="F:4 iron, 4 sulfur cluster binding"/>
    <property type="evidence" value="ECO:0007669"/>
    <property type="project" value="UniProtKB-KW"/>
</dbReference>
<organism evidence="12 13">
    <name type="scientific">Hamiltosporidium magnivora</name>
    <dbReference type="NCBI Taxonomy" id="148818"/>
    <lineage>
        <taxon>Eukaryota</taxon>
        <taxon>Fungi</taxon>
        <taxon>Fungi incertae sedis</taxon>
        <taxon>Microsporidia</taxon>
        <taxon>Dubosqiidae</taxon>
        <taxon>Hamiltosporidium</taxon>
    </lineage>
</organism>
<evidence type="ECO:0000256" key="2">
    <source>
        <dbReference type="ARBA" id="ARBA00004496"/>
    </source>
</evidence>
<sequence length="118" mass="13487">MEKNDDKNKESSDELTVEQMQEILSKSIKRVVNNKPDDFLTEEDKTNNNKCDISTTKKKRTCANCTCGRKDEKEFKSKCGSCGLGDAFRCSDCPYKGFPPFKEGEEVFFNMDDNEDSK</sequence>
<dbReference type="PANTHER" id="PTHR13273:SF14">
    <property type="entry name" value="ANAMORSIN"/>
    <property type="match status" value="1"/>
</dbReference>
<dbReference type="Proteomes" id="UP000293045">
    <property type="component" value="Unassembled WGS sequence"/>
</dbReference>
<dbReference type="InterPro" id="IPR007785">
    <property type="entry name" value="Anamorsin"/>
</dbReference>
<dbReference type="Pfam" id="PF05093">
    <property type="entry name" value="CIAPIN1"/>
    <property type="match status" value="1"/>
</dbReference>
<evidence type="ECO:0000256" key="8">
    <source>
        <dbReference type="ARBA" id="ARBA00023014"/>
    </source>
</evidence>
<evidence type="ECO:0000256" key="5">
    <source>
        <dbReference type="ARBA" id="ARBA00022490"/>
    </source>
</evidence>
<dbReference type="STRING" id="148818.A0A4Q9LKU0"/>
<keyword evidence="5" id="KW-0963">Cytoplasm</keyword>
<keyword evidence="9" id="KW-0496">Mitochondrion</keyword>
<feature type="domain" description="Anamorsin C-terminal" evidence="10">
    <location>
        <begin position="75"/>
        <end position="107"/>
    </location>
</feature>
<dbReference type="VEuPathDB" id="MicrosporidiaDB:CWI39_0642p0030"/>
<dbReference type="InterPro" id="IPR046408">
    <property type="entry name" value="CIAPIN1"/>
</dbReference>
<evidence type="ECO:0000256" key="9">
    <source>
        <dbReference type="ARBA" id="ARBA00023128"/>
    </source>
</evidence>
<reference evidence="13 14" key="1">
    <citation type="submission" date="2017-12" db="EMBL/GenBank/DDBJ databases">
        <authorList>
            <person name="Pombert J.-F."/>
            <person name="Haag K.L."/>
            <person name="Ebert D."/>
        </authorList>
    </citation>
    <scope>NUCLEOTIDE SEQUENCE [LARGE SCALE GENOMIC DNA]</scope>
    <source>
        <strain evidence="12">BE-OM-2</strain>
        <strain evidence="11">IL-BN-2</strain>
    </source>
</reference>
<evidence type="ECO:0000256" key="3">
    <source>
        <dbReference type="ARBA" id="ARBA00008169"/>
    </source>
</evidence>
<dbReference type="EMBL" id="PITI01000085">
    <property type="protein sequence ID" value="TBU08903.1"/>
    <property type="molecule type" value="Genomic_DNA"/>
</dbReference>
<dbReference type="GO" id="GO:0005737">
    <property type="term" value="C:cytoplasm"/>
    <property type="evidence" value="ECO:0007669"/>
    <property type="project" value="UniProtKB-SubCell"/>
</dbReference>
<evidence type="ECO:0000256" key="4">
    <source>
        <dbReference type="ARBA" id="ARBA00022485"/>
    </source>
</evidence>
<dbReference type="GO" id="GO:0046872">
    <property type="term" value="F:metal ion binding"/>
    <property type="evidence" value="ECO:0007669"/>
    <property type="project" value="UniProtKB-KW"/>
</dbReference>
<evidence type="ECO:0000313" key="14">
    <source>
        <dbReference type="Proteomes" id="UP000293045"/>
    </source>
</evidence>
<comment type="subcellular location">
    <subcellularLocation>
        <location evidence="2">Cytoplasm</location>
    </subcellularLocation>
</comment>
<protein>
    <submittedName>
        <fullName evidence="12">Anamorsin-like protein</fullName>
    </submittedName>
</protein>
<evidence type="ECO:0000313" key="11">
    <source>
        <dbReference type="EMBL" id="TBU05680.1"/>
    </source>
</evidence>
<keyword evidence="4" id="KW-0004">4Fe-4S</keyword>
<comment type="caution">
    <text evidence="12">The sequence shown here is derived from an EMBL/GenBank/DDBJ whole genome shotgun (WGS) entry which is preliminary data.</text>
</comment>
<accession>A0A4Q9LKU0</accession>
<dbReference type="VEuPathDB" id="MicrosporidiaDB:CWI36_0085p0040"/>
<proteinExistence type="inferred from homology"/>
<dbReference type="EMBL" id="PIXR01000642">
    <property type="protein sequence ID" value="TBU05680.1"/>
    <property type="molecule type" value="Genomic_DNA"/>
</dbReference>
<comment type="cofactor">
    <cofactor evidence="1">
        <name>[4Fe-4S] cluster</name>
        <dbReference type="ChEBI" id="CHEBI:49883"/>
    </cofactor>
</comment>